<keyword evidence="5" id="KW-1185">Reference proteome</keyword>
<dbReference type="InterPro" id="IPR050114">
    <property type="entry name" value="UPF0173_UPF0282_UlaG_hydrolase"/>
</dbReference>
<dbReference type="RefSeq" id="WP_089759567.1">
    <property type="nucleotide sequence ID" value="NZ_FNGO01000008.1"/>
</dbReference>
<dbReference type="STRING" id="321763.SAMN04488692_10848"/>
<name>A0A1G9MFB8_9FIRM</name>
<evidence type="ECO:0000256" key="2">
    <source>
        <dbReference type="HAMAP-Rule" id="MF_00457"/>
    </source>
</evidence>
<accession>A0A1G9MFB8</accession>
<dbReference type="NCBIfam" id="NF001911">
    <property type="entry name" value="PRK00685.1"/>
    <property type="match status" value="1"/>
</dbReference>
<dbReference type="InterPro" id="IPR036866">
    <property type="entry name" value="RibonucZ/Hydroxyglut_hydro"/>
</dbReference>
<dbReference type="Proteomes" id="UP000199476">
    <property type="component" value="Unassembled WGS sequence"/>
</dbReference>
<dbReference type="SMART" id="SM00849">
    <property type="entry name" value="Lactamase_B"/>
    <property type="match status" value="1"/>
</dbReference>
<dbReference type="HAMAP" id="MF_00457">
    <property type="entry name" value="UPF0173"/>
    <property type="match status" value="1"/>
</dbReference>
<evidence type="ECO:0000259" key="3">
    <source>
        <dbReference type="SMART" id="SM00849"/>
    </source>
</evidence>
<dbReference type="Gene3D" id="3.60.15.10">
    <property type="entry name" value="Ribonuclease Z/Hydroxyacylglutathione hydrolase-like"/>
    <property type="match status" value="1"/>
</dbReference>
<feature type="domain" description="Metallo-beta-lactamase" evidence="3">
    <location>
        <begin position="9"/>
        <end position="193"/>
    </location>
</feature>
<proteinExistence type="inferred from homology"/>
<dbReference type="InterPro" id="IPR001279">
    <property type="entry name" value="Metallo-B-lactamas"/>
</dbReference>
<dbReference type="SUPFAM" id="SSF56281">
    <property type="entry name" value="Metallo-hydrolase/oxidoreductase"/>
    <property type="match status" value="1"/>
</dbReference>
<gene>
    <name evidence="4" type="ORF">SAMN04488692_10848</name>
</gene>
<evidence type="ECO:0000313" key="5">
    <source>
        <dbReference type="Proteomes" id="UP000199476"/>
    </source>
</evidence>
<dbReference type="OrthoDB" id="9789133at2"/>
<sequence length="231" mass="24952">MADKLCWLGHAFFEIETSAGQNILIDPFWEDNPAAGSRPDHGDIILITHDHFDHCDNLAEFLAADGIIVGQPEVLNKIRAGSGESLQEENFVLAGSGMNIGGTVNVKDVDITMVQAFHSSDAGSPAGYIIQTPEGKTFYHAGDTGIFGGMDVLGDIYDIDIAMLPIGSVFTMDPKQAAHAVKLLQPETAVPMHYGTFEVLVQSADEFCRLVARKMQDVEVMAIEPGETIEC</sequence>
<evidence type="ECO:0000256" key="1">
    <source>
        <dbReference type="ARBA" id="ARBA00022801"/>
    </source>
</evidence>
<dbReference type="GO" id="GO:0016787">
    <property type="term" value="F:hydrolase activity"/>
    <property type="evidence" value="ECO:0007669"/>
    <property type="project" value="UniProtKB-UniRule"/>
</dbReference>
<organism evidence="4 5">
    <name type="scientific">Halarsenatibacter silvermanii</name>
    <dbReference type="NCBI Taxonomy" id="321763"/>
    <lineage>
        <taxon>Bacteria</taxon>
        <taxon>Bacillati</taxon>
        <taxon>Bacillota</taxon>
        <taxon>Clostridia</taxon>
        <taxon>Halanaerobiales</taxon>
        <taxon>Halarsenatibacteraceae</taxon>
        <taxon>Halarsenatibacter</taxon>
    </lineage>
</organism>
<dbReference type="InterPro" id="IPR022877">
    <property type="entry name" value="UPF0173"/>
</dbReference>
<reference evidence="4 5" key="1">
    <citation type="submission" date="2016-10" db="EMBL/GenBank/DDBJ databases">
        <authorList>
            <person name="de Groot N.N."/>
        </authorList>
    </citation>
    <scope>NUCLEOTIDE SEQUENCE [LARGE SCALE GENOMIC DNA]</scope>
    <source>
        <strain evidence="4 5">SLAS-1</strain>
    </source>
</reference>
<dbReference type="AlphaFoldDB" id="A0A1G9MFB8"/>
<dbReference type="EMBL" id="FNGO01000008">
    <property type="protein sequence ID" value="SDL72824.1"/>
    <property type="molecule type" value="Genomic_DNA"/>
</dbReference>
<comment type="similarity">
    <text evidence="2">Belongs to the UPF0173 family.</text>
</comment>
<dbReference type="PANTHER" id="PTHR43546:SF3">
    <property type="entry name" value="UPF0173 METAL-DEPENDENT HYDROLASE MJ1163"/>
    <property type="match status" value="1"/>
</dbReference>
<protein>
    <recommendedName>
        <fullName evidence="2">UPF0173 metal-dependent hydrolase SAMN04488692_10848</fullName>
    </recommendedName>
</protein>
<keyword evidence="1 2" id="KW-0378">Hydrolase</keyword>
<dbReference type="Pfam" id="PF12706">
    <property type="entry name" value="Lactamase_B_2"/>
    <property type="match status" value="1"/>
</dbReference>
<evidence type="ECO:0000313" key="4">
    <source>
        <dbReference type="EMBL" id="SDL72824.1"/>
    </source>
</evidence>
<dbReference type="PANTHER" id="PTHR43546">
    <property type="entry name" value="UPF0173 METAL-DEPENDENT HYDROLASE MJ1163-RELATED"/>
    <property type="match status" value="1"/>
</dbReference>